<sequence>MPSSGSSRPTLRDIAREAGLSLAAASLALRNNPRISAATRLKVQQIAKRLDYHPDPKIATLMQHLRAQGASEYRETLAYLSSYPSYDAWNWMPHHDYYLGAAERALELGYRLDLFHLSAPDMTPARMSRLLVSRGIRGLLVGGFDKLGVSLDLDWKNFAAVAFDYSLQSPLLHRAANNHYNEMLALLERLSRAGCQRIALNANSGDDAKVLGLWHSAYLRHQEYLPKSRRLPVNFSPDGRGNLAAWMEKVRPDAVVSAGFGDFCVDYEKVTGRQPPSDIRYANLNIAYTDGRANGIDKLTPIIGRLACEHLVAQLQRNEIGLPSHPQIISIEGQWVEDFTEWKREREDWRERVRRKIS</sequence>
<dbReference type="CDD" id="cd01392">
    <property type="entry name" value="HTH_LacI"/>
    <property type="match status" value="1"/>
</dbReference>
<name>A0A146G7W5_TERSA</name>
<dbReference type="InParanoid" id="A0A146G7W5"/>
<evidence type="ECO:0000256" key="3">
    <source>
        <dbReference type="ARBA" id="ARBA00023163"/>
    </source>
</evidence>
<keyword evidence="2" id="KW-0238">DNA-binding</keyword>
<dbReference type="GO" id="GO:0000976">
    <property type="term" value="F:transcription cis-regulatory region binding"/>
    <property type="evidence" value="ECO:0007669"/>
    <property type="project" value="TreeGrafter"/>
</dbReference>
<keyword evidence="3" id="KW-0804">Transcription</keyword>
<dbReference type="SMART" id="SM00354">
    <property type="entry name" value="HTH_LACI"/>
    <property type="match status" value="1"/>
</dbReference>
<gene>
    <name evidence="5" type="ORF">TSACC_21127</name>
</gene>
<evidence type="ECO:0000256" key="2">
    <source>
        <dbReference type="ARBA" id="ARBA00023125"/>
    </source>
</evidence>
<dbReference type="Gene3D" id="1.10.260.40">
    <property type="entry name" value="lambda repressor-like DNA-binding domains"/>
    <property type="match status" value="1"/>
</dbReference>
<dbReference type="AlphaFoldDB" id="A0A146G7W5"/>
<keyword evidence="1" id="KW-0805">Transcription regulation</keyword>
<dbReference type="InterPro" id="IPR028082">
    <property type="entry name" value="Peripla_BP_I"/>
</dbReference>
<dbReference type="PANTHER" id="PTHR30146">
    <property type="entry name" value="LACI-RELATED TRANSCRIPTIONAL REPRESSOR"/>
    <property type="match status" value="1"/>
</dbReference>
<proteinExistence type="predicted"/>
<evidence type="ECO:0000313" key="6">
    <source>
        <dbReference type="Proteomes" id="UP000076023"/>
    </source>
</evidence>
<dbReference type="GO" id="GO:0003700">
    <property type="term" value="F:DNA-binding transcription factor activity"/>
    <property type="evidence" value="ECO:0007669"/>
    <property type="project" value="TreeGrafter"/>
</dbReference>
<dbReference type="Pfam" id="PF00356">
    <property type="entry name" value="LacI"/>
    <property type="match status" value="1"/>
</dbReference>
<evidence type="ECO:0000256" key="1">
    <source>
        <dbReference type="ARBA" id="ARBA00023015"/>
    </source>
</evidence>
<organism evidence="5 6">
    <name type="scientific">Terrimicrobium sacchariphilum</name>
    <dbReference type="NCBI Taxonomy" id="690879"/>
    <lineage>
        <taxon>Bacteria</taxon>
        <taxon>Pseudomonadati</taxon>
        <taxon>Verrucomicrobiota</taxon>
        <taxon>Terrimicrobiia</taxon>
        <taxon>Terrimicrobiales</taxon>
        <taxon>Terrimicrobiaceae</taxon>
        <taxon>Terrimicrobium</taxon>
    </lineage>
</organism>
<dbReference type="PROSITE" id="PS50932">
    <property type="entry name" value="HTH_LACI_2"/>
    <property type="match status" value="1"/>
</dbReference>
<feature type="domain" description="HTH lacI-type" evidence="4">
    <location>
        <begin position="9"/>
        <end position="63"/>
    </location>
</feature>
<evidence type="ECO:0000313" key="5">
    <source>
        <dbReference type="EMBL" id="GAT32726.1"/>
    </source>
</evidence>
<dbReference type="SUPFAM" id="SSF47413">
    <property type="entry name" value="lambda repressor-like DNA-binding domains"/>
    <property type="match status" value="1"/>
</dbReference>
<evidence type="ECO:0000259" key="4">
    <source>
        <dbReference type="PROSITE" id="PS50932"/>
    </source>
</evidence>
<protein>
    <submittedName>
        <fullName evidence="5">LacI family transcriptional regulator</fullName>
    </submittedName>
</protein>
<dbReference type="STRING" id="690879.TSACC_21127"/>
<dbReference type="EMBL" id="BDCO01000002">
    <property type="protein sequence ID" value="GAT32726.1"/>
    <property type="molecule type" value="Genomic_DNA"/>
</dbReference>
<keyword evidence="6" id="KW-1185">Reference proteome</keyword>
<reference evidence="6" key="1">
    <citation type="journal article" date="2017" name="Genome Announc.">
        <title>Draft Genome Sequence of Terrimicrobium sacchariphilum NM-5T, a Facultative Anaerobic Soil Bacterium of the Class Spartobacteria.</title>
        <authorList>
            <person name="Qiu Y.L."/>
            <person name="Tourlousse D.M."/>
            <person name="Matsuura N."/>
            <person name="Ohashi A."/>
            <person name="Sekiguchi Y."/>
        </authorList>
    </citation>
    <scope>NUCLEOTIDE SEQUENCE [LARGE SCALE GENOMIC DNA]</scope>
    <source>
        <strain evidence="6">NM-5</strain>
    </source>
</reference>
<comment type="caution">
    <text evidence="5">The sequence shown here is derived from an EMBL/GenBank/DDBJ whole genome shotgun (WGS) entry which is preliminary data.</text>
</comment>
<dbReference type="PANTHER" id="PTHR30146:SF153">
    <property type="entry name" value="LACTOSE OPERON REPRESSOR"/>
    <property type="match status" value="1"/>
</dbReference>
<accession>A0A146G7W5</accession>
<dbReference type="OrthoDB" id="182157at2"/>
<dbReference type="InterPro" id="IPR000843">
    <property type="entry name" value="HTH_LacI"/>
</dbReference>
<dbReference type="InterPro" id="IPR010982">
    <property type="entry name" value="Lambda_DNA-bd_dom_sf"/>
</dbReference>
<dbReference type="Proteomes" id="UP000076023">
    <property type="component" value="Unassembled WGS sequence"/>
</dbReference>
<dbReference type="SUPFAM" id="SSF53822">
    <property type="entry name" value="Periplasmic binding protein-like I"/>
    <property type="match status" value="1"/>
</dbReference>